<feature type="chain" id="PRO_5002299930" evidence="1">
    <location>
        <begin position="23"/>
        <end position="95"/>
    </location>
</feature>
<dbReference type="EMBL" id="CP011110">
    <property type="protein sequence ID" value="AKA26745.1"/>
    <property type="molecule type" value="Genomic_DNA"/>
</dbReference>
<keyword evidence="1" id="KW-0732">Signal</keyword>
<dbReference type="RefSeq" id="WP_044461128.1">
    <property type="nucleotide sequence ID" value="NZ_CP011110.1"/>
</dbReference>
<proteinExistence type="predicted"/>
<reference evidence="2 3" key="1">
    <citation type="journal article" date="2015" name="Mol. Plant Microbe Interact.">
        <title>Comparative Genomic Analysis of Pseudomonas chlororaphis PCL1606 Reveals New Insight into Antifungal Compounds Involved in Biocontrol.</title>
        <authorList>
            <person name="Calderon C.E."/>
            <person name="Ramos C."/>
            <person name="de Vicente A."/>
            <person name="Cazorla F.M."/>
        </authorList>
    </citation>
    <scope>NUCLEOTIDE SEQUENCE [LARGE SCALE GENOMIC DNA]</scope>
    <source>
        <strain evidence="2 3">PCL1606</strain>
    </source>
</reference>
<dbReference type="Proteomes" id="UP000032748">
    <property type="component" value="Chromosome"/>
</dbReference>
<dbReference type="KEGG" id="pcz:PCL1606_53000"/>
<sequence>MKRSVLLGLFVTASILASPSFAGNQEDLCQVNLQTIRDARTSIQSQDLQANMEATVQQAQAAQAKNTEEGTKECIALTTRAIQTIQNSTKGEGGG</sequence>
<evidence type="ECO:0000256" key="1">
    <source>
        <dbReference type="SAM" id="SignalP"/>
    </source>
</evidence>
<feature type="signal peptide" evidence="1">
    <location>
        <begin position="1"/>
        <end position="22"/>
    </location>
</feature>
<dbReference type="OrthoDB" id="7026422at2"/>
<protein>
    <submittedName>
        <fullName evidence="2">TmRNA</fullName>
    </submittedName>
</protein>
<evidence type="ECO:0000313" key="3">
    <source>
        <dbReference type="Proteomes" id="UP000032748"/>
    </source>
</evidence>
<dbReference type="AlphaFoldDB" id="A0A0D5Y6S7"/>
<accession>A0A0D5Y6S7</accession>
<gene>
    <name evidence="2" type="ORF">PCL1606_53000</name>
</gene>
<dbReference type="PATRIC" id="fig|587753.10.peg.5289"/>
<evidence type="ECO:0000313" key="2">
    <source>
        <dbReference type="EMBL" id="AKA26745.1"/>
    </source>
</evidence>
<name>A0A0D5Y6S7_9PSED</name>
<organism evidence="2 3">
    <name type="scientific">Pseudomonas chlororaphis</name>
    <dbReference type="NCBI Taxonomy" id="587753"/>
    <lineage>
        <taxon>Bacteria</taxon>
        <taxon>Pseudomonadati</taxon>
        <taxon>Pseudomonadota</taxon>
        <taxon>Gammaproteobacteria</taxon>
        <taxon>Pseudomonadales</taxon>
        <taxon>Pseudomonadaceae</taxon>
        <taxon>Pseudomonas</taxon>
    </lineage>
</organism>